<proteinExistence type="predicted"/>
<dbReference type="OrthoDB" id="751084at2759"/>
<dbReference type="Proteomes" id="UP000276133">
    <property type="component" value="Unassembled WGS sequence"/>
</dbReference>
<feature type="compositionally biased region" description="Acidic residues" evidence="1">
    <location>
        <begin position="415"/>
        <end position="424"/>
    </location>
</feature>
<protein>
    <submittedName>
        <fullName evidence="2">WASH complex subunit FAM21C-like</fullName>
    </submittedName>
</protein>
<feature type="compositionally biased region" description="Acidic residues" evidence="1">
    <location>
        <begin position="270"/>
        <end position="289"/>
    </location>
</feature>
<name>A0A3M7R082_BRAPC</name>
<keyword evidence="3" id="KW-1185">Reference proteome</keyword>
<feature type="region of interest" description="Disordered" evidence="1">
    <location>
        <begin position="144"/>
        <end position="163"/>
    </location>
</feature>
<accession>A0A3M7R082</accession>
<feature type="compositionally biased region" description="Acidic residues" evidence="1">
    <location>
        <begin position="197"/>
        <end position="236"/>
    </location>
</feature>
<feature type="region of interest" description="Disordered" evidence="1">
    <location>
        <begin position="399"/>
        <end position="425"/>
    </location>
</feature>
<feature type="compositionally biased region" description="Acidic residues" evidence="1">
    <location>
        <begin position="149"/>
        <end position="158"/>
    </location>
</feature>
<organism evidence="2 3">
    <name type="scientific">Brachionus plicatilis</name>
    <name type="common">Marine rotifer</name>
    <name type="synonym">Brachionus muelleri</name>
    <dbReference type="NCBI Taxonomy" id="10195"/>
    <lineage>
        <taxon>Eukaryota</taxon>
        <taxon>Metazoa</taxon>
        <taxon>Spiralia</taxon>
        <taxon>Gnathifera</taxon>
        <taxon>Rotifera</taxon>
        <taxon>Eurotatoria</taxon>
        <taxon>Monogononta</taxon>
        <taxon>Pseudotrocha</taxon>
        <taxon>Ploima</taxon>
        <taxon>Brachionidae</taxon>
        <taxon>Brachionus</taxon>
    </lineage>
</organism>
<comment type="caution">
    <text evidence="2">The sequence shown here is derived from an EMBL/GenBank/DDBJ whole genome shotgun (WGS) entry which is preliminary data.</text>
</comment>
<gene>
    <name evidence="2" type="ORF">BpHYR1_013902</name>
</gene>
<dbReference type="EMBL" id="REGN01004570">
    <property type="protein sequence ID" value="RNA16966.1"/>
    <property type="molecule type" value="Genomic_DNA"/>
</dbReference>
<feature type="region of interest" description="Disordered" evidence="1">
    <location>
        <begin position="1"/>
        <end position="25"/>
    </location>
</feature>
<feature type="compositionally biased region" description="Polar residues" evidence="1">
    <location>
        <begin position="453"/>
        <end position="467"/>
    </location>
</feature>
<evidence type="ECO:0000256" key="1">
    <source>
        <dbReference type="SAM" id="MobiDB-lite"/>
    </source>
</evidence>
<reference evidence="2 3" key="1">
    <citation type="journal article" date="2018" name="Sci. Rep.">
        <title>Genomic signatures of local adaptation to the degree of environmental predictability in rotifers.</title>
        <authorList>
            <person name="Franch-Gras L."/>
            <person name="Hahn C."/>
            <person name="Garcia-Roger E.M."/>
            <person name="Carmona M.J."/>
            <person name="Serra M."/>
            <person name="Gomez A."/>
        </authorList>
    </citation>
    <scope>NUCLEOTIDE SEQUENCE [LARGE SCALE GENOMIC DNA]</scope>
    <source>
        <strain evidence="2">HYR1</strain>
    </source>
</reference>
<sequence>MSENETEKQKPWEKPWHPQELSNSSNNWSLAGDAGLLLYLKKFSENFMTKAANIEKDLQKLTFEEQQCHVKFENTITNFLQLENTQFIENRVYEQDVTVLGTSLEKEKVEKTKEEKEQELLEVITESVQIGMSIMDTYFDQIDGSKLDESDDEDDQDKNEDLVIYETKDPYVLRSLPYLIGSDAYLENDHVGLKDLDDEVEEEEEEEEEEIAESESEAESESQEDELDDSESENDQLFDNTGKRGDMFEDESEEEPNNVFSGKKKSYNLFDDEPESESESEEFVPEEEEPKNQQQEQTLDFASELSRKIAMKANGSNQQPLGQKSTQQSKPVEQKRTDLFDNSEGESDENLFPKAISKKQTLFDDEDDEELFAKPVQSEKKNSVISFSNEPIKVLPKELDSQTKVNKQSQHLFDSDEESEDDFFTDTKVEIKPIKAVEPLEKNLDENKKNVQHVPQASTVLQSNLFDSEQHDPEPKLQPAKIPPTRG</sequence>
<feature type="compositionally biased region" description="Basic and acidic residues" evidence="1">
    <location>
        <begin position="1"/>
        <end position="17"/>
    </location>
</feature>
<feature type="region of interest" description="Disordered" evidence="1">
    <location>
        <begin position="197"/>
        <end position="353"/>
    </location>
</feature>
<dbReference type="STRING" id="10195.A0A3M7R082"/>
<feature type="compositionally biased region" description="Polar residues" evidence="1">
    <location>
        <begin position="402"/>
        <end position="412"/>
    </location>
</feature>
<evidence type="ECO:0000313" key="2">
    <source>
        <dbReference type="EMBL" id="RNA16966.1"/>
    </source>
</evidence>
<feature type="compositionally biased region" description="Polar residues" evidence="1">
    <location>
        <begin position="314"/>
        <end position="331"/>
    </location>
</feature>
<feature type="region of interest" description="Disordered" evidence="1">
    <location>
        <begin position="446"/>
        <end position="487"/>
    </location>
</feature>
<evidence type="ECO:0000313" key="3">
    <source>
        <dbReference type="Proteomes" id="UP000276133"/>
    </source>
</evidence>
<dbReference type="AlphaFoldDB" id="A0A3M7R082"/>